<keyword evidence="5" id="KW-0333">Golgi apparatus</keyword>
<proteinExistence type="predicted"/>
<dbReference type="PANTHER" id="PTHR22951:SF12">
    <property type="entry name" value="OS05G0426100 PROTEIN"/>
    <property type="match status" value="1"/>
</dbReference>
<evidence type="ECO:0000256" key="4">
    <source>
        <dbReference type="ARBA" id="ARBA00022583"/>
    </source>
</evidence>
<dbReference type="InterPro" id="IPR048050">
    <property type="entry name" value="ANTH_N_plant"/>
</dbReference>
<dbReference type="GO" id="GO:0005794">
    <property type="term" value="C:Golgi apparatus"/>
    <property type="evidence" value="ECO:0007669"/>
    <property type="project" value="UniProtKB-SubCell"/>
</dbReference>
<dbReference type="GO" id="GO:0048268">
    <property type="term" value="P:clathrin coat assembly"/>
    <property type="evidence" value="ECO:0007669"/>
    <property type="project" value="InterPro"/>
</dbReference>
<dbReference type="GO" id="GO:0005546">
    <property type="term" value="F:phosphatidylinositol-4,5-bisphosphate binding"/>
    <property type="evidence" value="ECO:0007669"/>
    <property type="project" value="TreeGrafter"/>
</dbReference>
<organism evidence="11 12">
    <name type="scientific">Nepenthes gracilis</name>
    <name type="common">Slender pitcher plant</name>
    <dbReference type="NCBI Taxonomy" id="150966"/>
    <lineage>
        <taxon>Eukaryota</taxon>
        <taxon>Viridiplantae</taxon>
        <taxon>Streptophyta</taxon>
        <taxon>Embryophyta</taxon>
        <taxon>Tracheophyta</taxon>
        <taxon>Spermatophyta</taxon>
        <taxon>Magnoliopsida</taxon>
        <taxon>eudicotyledons</taxon>
        <taxon>Gunneridae</taxon>
        <taxon>Pentapetalae</taxon>
        <taxon>Caryophyllales</taxon>
        <taxon>Nepenthaceae</taxon>
        <taxon>Nepenthes</taxon>
    </lineage>
</organism>
<dbReference type="GO" id="GO:0032050">
    <property type="term" value="F:clathrin heavy chain binding"/>
    <property type="evidence" value="ECO:0007669"/>
    <property type="project" value="TreeGrafter"/>
</dbReference>
<dbReference type="GO" id="GO:0072583">
    <property type="term" value="P:clathrin-dependent endocytosis"/>
    <property type="evidence" value="ECO:0007669"/>
    <property type="project" value="InterPro"/>
</dbReference>
<feature type="region of interest" description="Disordered" evidence="9">
    <location>
        <begin position="324"/>
        <end position="378"/>
    </location>
</feature>
<sequence>MIWKRIIGIVKDHASISLAKFNSSSLSELDVAIIKATRHEECPAKDRHIKEIIILTSYSRHYVESCVNSISQRLSKTKNWVVATKSLMLIHQLLAEGNNAYEQVIFATKYGTQVLNLSNFRDTSEPNSWDYSAFVRTYALYIDKKLEHKMQGKKRKHNSFYSNKEDKKHDSGALEISLPAKKMKLEETMSNIQNLTQLLERFLATRPTGTAKRNLLVLIALYPIVNESFEIYRKITDLLSFLIDTFVELEVLECVKVHDICCRVSKRFDELDAYYVWCNEVGIARSSHYPEVERITSAKLRLMDEFIRDKAAILKAKRLAAIRSESEKNQNGEPEAVEEDWNNIKALPPPEGFSKGSAEEEKEEEPPPMKHDDDKTQQKEADLLHLGDDDASTGAEHGDKSALALLDGASATPKWEAFKDSPDWEMALVQSASNLPYQKASLGGGFDMMLLDSLYQQGAMKTGATSSASAGCAGNASGIAFGSEGHPPSQMPALAAPPLSSGMVNTVNADPFAASLWVAPPPYVQMRYMEQQQRLLVEQVMWQQGDGLQGQIGLTKYQTRQQNMGGYPLHDHGHGYGY</sequence>
<dbReference type="GO" id="GO:0005545">
    <property type="term" value="F:1-phosphatidylinositol binding"/>
    <property type="evidence" value="ECO:0007669"/>
    <property type="project" value="InterPro"/>
</dbReference>
<dbReference type="InterPro" id="IPR014712">
    <property type="entry name" value="ANTH_dom_sf"/>
</dbReference>
<keyword evidence="12" id="KW-1185">Reference proteome</keyword>
<reference evidence="11" key="1">
    <citation type="submission" date="2023-05" db="EMBL/GenBank/DDBJ databases">
        <title>Nepenthes gracilis genome sequencing.</title>
        <authorList>
            <person name="Fukushima K."/>
        </authorList>
    </citation>
    <scope>NUCLEOTIDE SEQUENCE</scope>
    <source>
        <strain evidence="11">SING2019-196</strain>
    </source>
</reference>
<dbReference type="GO" id="GO:0005905">
    <property type="term" value="C:clathrin-coated pit"/>
    <property type="evidence" value="ECO:0007669"/>
    <property type="project" value="UniProtKB-SubCell"/>
</dbReference>
<evidence type="ECO:0000256" key="6">
    <source>
        <dbReference type="ARBA" id="ARBA00023136"/>
    </source>
</evidence>
<evidence type="ECO:0000256" key="2">
    <source>
        <dbReference type="ARBA" id="ARBA00004555"/>
    </source>
</evidence>
<evidence type="ECO:0000313" key="11">
    <source>
        <dbReference type="EMBL" id="GMG99552.1"/>
    </source>
</evidence>
<keyword evidence="4" id="KW-0254">Endocytosis</keyword>
<accession>A0AAD3RXJ4</accession>
<dbReference type="PANTHER" id="PTHR22951">
    <property type="entry name" value="CLATHRIN ASSEMBLY PROTEIN"/>
    <property type="match status" value="1"/>
</dbReference>
<evidence type="ECO:0000313" key="12">
    <source>
        <dbReference type="Proteomes" id="UP001279734"/>
    </source>
</evidence>
<feature type="compositionally biased region" description="Basic and acidic residues" evidence="9">
    <location>
        <begin position="365"/>
        <end position="378"/>
    </location>
</feature>
<dbReference type="Gene3D" id="1.25.40.90">
    <property type="match status" value="1"/>
</dbReference>
<dbReference type="InterPro" id="IPR008942">
    <property type="entry name" value="ENTH_VHS"/>
</dbReference>
<feature type="domain" description="ENTH" evidence="10">
    <location>
        <begin position="21"/>
        <end position="156"/>
    </location>
</feature>
<dbReference type="CDD" id="cd16987">
    <property type="entry name" value="ANTH_N_AP180_plant"/>
    <property type="match status" value="1"/>
</dbReference>
<dbReference type="PROSITE" id="PS50942">
    <property type="entry name" value="ENTH"/>
    <property type="match status" value="1"/>
</dbReference>
<evidence type="ECO:0000256" key="5">
    <source>
        <dbReference type="ARBA" id="ARBA00023034"/>
    </source>
</evidence>
<dbReference type="SUPFAM" id="SSF48464">
    <property type="entry name" value="ENTH/VHS domain"/>
    <property type="match status" value="1"/>
</dbReference>
<gene>
    <name evidence="11" type="ORF">Nepgr_001392</name>
</gene>
<name>A0AAD3RXJ4_NEPGR</name>
<dbReference type="AlphaFoldDB" id="A0AAD3RXJ4"/>
<dbReference type="GO" id="GO:0030136">
    <property type="term" value="C:clathrin-coated vesicle"/>
    <property type="evidence" value="ECO:0007669"/>
    <property type="project" value="UniProtKB-SubCell"/>
</dbReference>
<dbReference type="SMART" id="SM00273">
    <property type="entry name" value="ENTH"/>
    <property type="match status" value="1"/>
</dbReference>
<keyword evidence="8" id="KW-0968">Cytoplasmic vesicle</keyword>
<evidence type="ECO:0000256" key="1">
    <source>
        <dbReference type="ARBA" id="ARBA00004132"/>
    </source>
</evidence>
<dbReference type="SUPFAM" id="SSF89009">
    <property type="entry name" value="GAT-like domain"/>
    <property type="match status" value="1"/>
</dbReference>
<evidence type="ECO:0000259" key="10">
    <source>
        <dbReference type="PROSITE" id="PS50942"/>
    </source>
</evidence>
<dbReference type="InterPro" id="IPR045192">
    <property type="entry name" value="AP180-like"/>
</dbReference>
<dbReference type="GO" id="GO:0000149">
    <property type="term" value="F:SNARE binding"/>
    <property type="evidence" value="ECO:0007669"/>
    <property type="project" value="TreeGrafter"/>
</dbReference>
<dbReference type="FunFam" id="1.20.58.150:FF:000005">
    <property type="entry name" value="putative clathrin assembly protein At2g25430"/>
    <property type="match status" value="1"/>
</dbReference>
<dbReference type="Proteomes" id="UP001279734">
    <property type="component" value="Unassembled WGS sequence"/>
</dbReference>
<dbReference type="EMBL" id="BSYO01000001">
    <property type="protein sequence ID" value="GMG99552.1"/>
    <property type="molecule type" value="Genomic_DNA"/>
</dbReference>
<dbReference type="InterPro" id="IPR013809">
    <property type="entry name" value="ENTH"/>
</dbReference>
<evidence type="ECO:0000256" key="7">
    <source>
        <dbReference type="ARBA" id="ARBA00023176"/>
    </source>
</evidence>
<evidence type="ECO:0000256" key="9">
    <source>
        <dbReference type="SAM" id="MobiDB-lite"/>
    </source>
</evidence>
<dbReference type="GO" id="GO:0006900">
    <property type="term" value="P:vesicle budding from membrane"/>
    <property type="evidence" value="ECO:0007669"/>
    <property type="project" value="TreeGrafter"/>
</dbReference>
<evidence type="ECO:0000256" key="3">
    <source>
        <dbReference type="ARBA" id="ARBA00004600"/>
    </source>
</evidence>
<keyword evidence="6" id="KW-0472">Membrane</keyword>
<dbReference type="Pfam" id="PF07651">
    <property type="entry name" value="ANTH"/>
    <property type="match status" value="1"/>
</dbReference>
<dbReference type="InterPro" id="IPR011417">
    <property type="entry name" value="ANTH_dom"/>
</dbReference>
<keyword evidence="7" id="KW-0168">Coated pit</keyword>
<protein>
    <recommendedName>
        <fullName evidence="10">ENTH domain-containing protein</fullName>
    </recommendedName>
</protein>
<evidence type="ECO:0000256" key="8">
    <source>
        <dbReference type="ARBA" id="ARBA00023329"/>
    </source>
</evidence>
<dbReference type="Gene3D" id="1.20.58.150">
    <property type="entry name" value="ANTH domain"/>
    <property type="match status" value="1"/>
</dbReference>
<comment type="caution">
    <text evidence="11">The sequence shown here is derived from an EMBL/GenBank/DDBJ whole genome shotgun (WGS) entry which is preliminary data.</text>
</comment>
<comment type="subcellular location">
    <subcellularLocation>
        <location evidence="1">Cytoplasmic vesicle</location>
        <location evidence="1">Clathrin-coated vesicle</location>
    </subcellularLocation>
    <subcellularLocation>
        <location evidence="2">Golgi apparatus</location>
    </subcellularLocation>
    <subcellularLocation>
        <location evidence="3">Membrane</location>
        <location evidence="3">Clathrin-coated pit</location>
    </subcellularLocation>
</comment>